<evidence type="ECO:0000313" key="3">
    <source>
        <dbReference type="Proteomes" id="UP000535589"/>
    </source>
</evidence>
<dbReference type="GO" id="GO:0016747">
    <property type="term" value="F:acyltransferase activity, transferring groups other than amino-acyl groups"/>
    <property type="evidence" value="ECO:0007669"/>
    <property type="project" value="InterPro"/>
</dbReference>
<dbReference type="InterPro" id="IPR016181">
    <property type="entry name" value="Acyl_CoA_acyltransferase"/>
</dbReference>
<protein>
    <submittedName>
        <fullName evidence="2">GNAT family N-acetyltransferase</fullName>
    </submittedName>
</protein>
<comment type="caution">
    <text evidence="2">The sequence shown here is derived from an EMBL/GenBank/DDBJ whole genome shotgun (WGS) entry which is preliminary data.</text>
</comment>
<dbReference type="Gene3D" id="3.40.630.30">
    <property type="match status" value="1"/>
</dbReference>
<dbReference type="Proteomes" id="UP000535589">
    <property type="component" value="Unassembled WGS sequence"/>
</dbReference>
<dbReference type="AlphaFoldDB" id="A0A7X8TQR1"/>
<name>A0A7X8TQR1_9VIBR</name>
<accession>A0A7X8TQR1</accession>
<feature type="domain" description="N-acetyltransferase" evidence="1">
    <location>
        <begin position="8"/>
        <end position="171"/>
    </location>
</feature>
<dbReference type="EMBL" id="JABAIK010000007">
    <property type="protein sequence ID" value="NLS13024.1"/>
    <property type="molecule type" value="Genomic_DNA"/>
</dbReference>
<evidence type="ECO:0000259" key="1">
    <source>
        <dbReference type="PROSITE" id="PS51186"/>
    </source>
</evidence>
<dbReference type="Pfam" id="PF13302">
    <property type="entry name" value="Acetyltransf_3"/>
    <property type="match status" value="1"/>
</dbReference>
<dbReference type="InterPro" id="IPR051531">
    <property type="entry name" value="N-acetyltransferase"/>
</dbReference>
<dbReference type="PROSITE" id="PS51186">
    <property type="entry name" value="GNAT"/>
    <property type="match status" value="1"/>
</dbReference>
<keyword evidence="3" id="KW-1185">Reference proteome</keyword>
<dbReference type="SUPFAM" id="SSF55729">
    <property type="entry name" value="Acyl-CoA N-acyltransferases (Nat)"/>
    <property type="match status" value="1"/>
</dbReference>
<reference evidence="2 3" key="1">
    <citation type="submission" date="2020-04" db="EMBL/GenBank/DDBJ databases">
        <title>Vibrio sp. SM6, a novel species isolated from seawater.</title>
        <authorList>
            <person name="Wang X."/>
        </authorList>
    </citation>
    <scope>NUCLEOTIDE SEQUENCE [LARGE SCALE GENOMIC DNA]</scope>
    <source>
        <strain evidence="2 3">SM6</strain>
    </source>
</reference>
<organism evidence="2 3">
    <name type="scientific">Vibrio agarilyticus</name>
    <dbReference type="NCBI Taxonomy" id="2726741"/>
    <lineage>
        <taxon>Bacteria</taxon>
        <taxon>Pseudomonadati</taxon>
        <taxon>Pseudomonadota</taxon>
        <taxon>Gammaproteobacteria</taxon>
        <taxon>Vibrionales</taxon>
        <taxon>Vibrionaceae</taxon>
        <taxon>Vibrio</taxon>
    </lineage>
</organism>
<dbReference type="PANTHER" id="PTHR43792:SF1">
    <property type="entry name" value="N-ACETYLTRANSFERASE DOMAIN-CONTAINING PROTEIN"/>
    <property type="match status" value="1"/>
</dbReference>
<sequence>MLLNTSRLEARFMTDDDWSFFYQLFCNHDVIKHCFDPLPKAEIKAKFEQRRLPWKLESNCWLCLMVETRDTKTKVGIIGFYWNGQVAELGFMFDPLSHNQGFATESNQALLTYAQAHWNIKQFRAVVTEGNSASESVLKKCGFHLATIEPDAYQIGGHWFSDHIYELRVTEASA</sequence>
<dbReference type="PANTHER" id="PTHR43792">
    <property type="entry name" value="GNAT FAMILY, PUTATIVE (AFU_ORTHOLOGUE AFUA_3G00765)-RELATED-RELATED"/>
    <property type="match status" value="1"/>
</dbReference>
<evidence type="ECO:0000313" key="2">
    <source>
        <dbReference type="EMBL" id="NLS13024.1"/>
    </source>
</evidence>
<dbReference type="InterPro" id="IPR000182">
    <property type="entry name" value="GNAT_dom"/>
</dbReference>
<gene>
    <name evidence="2" type="ORF">HGP28_09000</name>
</gene>
<dbReference type="RefSeq" id="WP_168836116.1">
    <property type="nucleotide sequence ID" value="NZ_JABAIK010000007.1"/>
</dbReference>
<keyword evidence="2" id="KW-0808">Transferase</keyword>
<proteinExistence type="predicted"/>